<organism evidence="2 3">
    <name type="scientific">Acanthopleuribacter pedis</name>
    <dbReference type="NCBI Taxonomy" id="442870"/>
    <lineage>
        <taxon>Bacteria</taxon>
        <taxon>Pseudomonadati</taxon>
        <taxon>Acidobacteriota</taxon>
        <taxon>Holophagae</taxon>
        <taxon>Acanthopleuribacterales</taxon>
        <taxon>Acanthopleuribacteraceae</taxon>
        <taxon>Acanthopleuribacter</taxon>
    </lineage>
</organism>
<keyword evidence="3" id="KW-1185">Reference proteome</keyword>
<gene>
    <name evidence="2" type="ORF">J3U88_16040</name>
</gene>
<dbReference type="Proteomes" id="UP000664417">
    <property type="component" value="Unassembled WGS sequence"/>
</dbReference>
<feature type="domain" description="PilZ" evidence="1">
    <location>
        <begin position="4"/>
        <end position="107"/>
    </location>
</feature>
<dbReference type="InterPro" id="IPR009875">
    <property type="entry name" value="PilZ_domain"/>
</dbReference>
<dbReference type="Gene3D" id="2.40.10.220">
    <property type="entry name" value="predicted glycosyltransferase like domains"/>
    <property type="match status" value="1"/>
</dbReference>
<comment type="caution">
    <text evidence="2">The sequence shown here is derived from an EMBL/GenBank/DDBJ whole genome shotgun (WGS) entry which is preliminary data.</text>
</comment>
<evidence type="ECO:0000313" key="3">
    <source>
        <dbReference type="Proteomes" id="UP000664417"/>
    </source>
</evidence>
<dbReference type="RefSeq" id="WP_207859940.1">
    <property type="nucleotide sequence ID" value="NZ_JAFREP010000015.1"/>
</dbReference>
<accession>A0A8J7QH02</accession>
<dbReference type="AlphaFoldDB" id="A0A8J7QH02"/>
<dbReference type="EMBL" id="JAFREP010000015">
    <property type="protein sequence ID" value="MBO1319985.1"/>
    <property type="molecule type" value="Genomic_DNA"/>
</dbReference>
<reference evidence="2" key="1">
    <citation type="submission" date="2021-03" db="EMBL/GenBank/DDBJ databases">
        <authorList>
            <person name="Wang G."/>
        </authorList>
    </citation>
    <scope>NUCLEOTIDE SEQUENCE</scope>
    <source>
        <strain evidence="2">KCTC 12899</strain>
    </source>
</reference>
<proteinExistence type="predicted"/>
<dbReference type="SUPFAM" id="SSF141371">
    <property type="entry name" value="PilZ domain-like"/>
    <property type="match status" value="1"/>
</dbReference>
<name>A0A8J7QH02_9BACT</name>
<dbReference type="Pfam" id="PF07238">
    <property type="entry name" value="PilZ"/>
    <property type="match status" value="1"/>
</dbReference>
<sequence>MTENRRSYKRFETDMVFWMKTLDTDDSFNPFFVENISAGGILVNTRIPLAVGNNMLLSFELPQHTDLIEATAEVRYTKEIRKNHFQSGLKFTSVDGVPSSVLLDYLEEIFQ</sequence>
<dbReference type="GO" id="GO:0035438">
    <property type="term" value="F:cyclic-di-GMP binding"/>
    <property type="evidence" value="ECO:0007669"/>
    <property type="project" value="InterPro"/>
</dbReference>
<protein>
    <submittedName>
        <fullName evidence="2">PilZ domain-containing protein</fullName>
    </submittedName>
</protein>
<evidence type="ECO:0000313" key="2">
    <source>
        <dbReference type="EMBL" id="MBO1319985.1"/>
    </source>
</evidence>
<evidence type="ECO:0000259" key="1">
    <source>
        <dbReference type="Pfam" id="PF07238"/>
    </source>
</evidence>